<organism evidence="2">
    <name type="scientific">Gracilinema caldarium</name>
    <dbReference type="NCBI Taxonomy" id="215591"/>
    <lineage>
        <taxon>Bacteria</taxon>
        <taxon>Pseudomonadati</taxon>
        <taxon>Spirochaetota</taxon>
        <taxon>Spirochaetia</taxon>
        <taxon>Spirochaetales</taxon>
        <taxon>Breznakiellaceae</taxon>
        <taxon>Gracilinema</taxon>
    </lineage>
</organism>
<reference evidence="2" key="1">
    <citation type="journal article" date="2020" name="mSystems">
        <title>Genome- and Community-Level Interaction Insights into Carbon Utilization and Element Cycling Functions of Hydrothermarchaeota in Hydrothermal Sediment.</title>
        <authorList>
            <person name="Zhou Z."/>
            <person name="Liu Y."/>
            <person name="Xu W."/>
            <person name="Pan J."/>
            <person name="Luo Z.H."/>
            <person name="Li M."/>
        </authorList>
    </citation>
    <scope>NUCLEOTIDE SEQUENCE [LARGE SCALE GENOMIC DNA]</scope>
    <source>
        <strain evidence="2">SpSt-503</strain>
    </source>
</reference>
<proteinExistence type="predicted"/>
<dbReference type="AlphaFoldDB" id="A0A7C3EGG5"/>
<evidence type="ECO:0000256" key="1">
    <source>
        <dbReference type="SAM" id="Phobius"/>
    </source>
</evidence>
<dbReference type="PROSITE" id="PS00061">
    <property type="entry name" value="ADH_SHORT"/>
    <property type="match status" value="1"/>
</dbReference>
<sequence>MLRCFYKRRHRQNVYAPIYGLQALRQRKGKQSFQYVITASAMSFYAMPGYALYSGTKFALRGFADALRYELEAGQHLQLVYPIATLTEFFSVA</sequence>
<dbReference type="InterPro" id="IPR020904">
    <property type="entry name" value="Sc_DH/Rdtase_CS"/>
</dbReference>
<dbReference type="EMBL" id="DSVL01000260">
    <property type="protein sequence ID" value="HFH29515.1"/>
    <property type="molecule type" value="Genomic_DNA"/>
</dbReference>
<dbReference type="InterPro" id="IPR036291">
    <property type="entry name" value="NAD(P)-bd_dom_sf"/>
</dbReference>
<evidence type="ECO:0000313" key="2">
    <source>
        <dbReference type="EMBL" id="HFH29515.1"/>
    </source>
</evidence>
<keyword evidence="1" id="KW-0812">Transmembrane</keyword>
<accession>A0A7C3EGG5</accession>
<keyword evidence="1" id="KW-0472">Membrane</keyword>
<dbReference type="InterPro" id="IPR002347">
    <property type="entry name" value="SDR_fam"/>
</dbReference>
<gene>
    <name evidence="2" type="ORF">ENS59_08390</name>
</gene>
<keyword evidence="1" id="KW-1133">Transmembrane helix</keyword>
<dbReference type="Pfam" id="PF00106">
    <property type="entry name" value="adh_short"/>
    <property type="match status" value="1"/>
</dbReference>
<feature type="transmembrane region" description="Helical" evidence="1">
    <location>
        <begin position="33"/>
        <end position="53"/>
    </location>
</feature>
<dbReference type="Gene3D" id="3.40.50.720">
    <property type="entry name" value="NAD(P)-binding Rossmann-like Domain"/>
    <property type="match status" value="1"/>
</dbReference>
<name>A0A7C3EGG5_9SPIR</name>
<protein>
    <submittedName>
        <fullName evidence="2">SDR family NAD(P)-dependent oxidoreductase</fullName>
    </submittedName>
</protein>
<dbReference type="SUPFAM" id="SSF51735">
    <property type="entry name" value="NAD(P)-binding Rossmann-fold domains"/>
    <property type="match status" value="1"/>
</dbReference>
<comment type="caution">
    <text evidence="2">The sequence shown here is derived from an EMBL/GenBank/DDBJ whole genome shotgun (WGS) entry which is preliminary data.</text>
</comment>